<feature type="domain" description="Helix-hairpin-helix DNA-binding motif class 1" evidence="3">
    <location>
        <begin position="165"/>
        <end position="184"/>
    </location>
</feature>
<dbReference type="OrthoDB" id="9790239at2"/>
<dbReference type="GO" id="GO:0006281">
    <property type="term" value="P:DNA repair"/>
    <property type="evidence" value="ECO:0007669"/>
    <property type="project" value="InterPro"/>
</dbReference>
<feature type="transmembrane region" description="Helical" evidence="2">
    <location>
        <begin position="12"/>
        <end position="30"/>
    </location>
</feature>
<evidence type="ECO:0000256" key="1">
    <source>
        <dbReference type="SAM" id="MobiDB-lite"/>
    </source>
</evidence>
<dbReference type="KEGG" id="ppsc:EHS13_12715"/>
<sequence length="187" mass="20332">MWLFLQQYKKVIALCVIPLIAVVGLVGFEFKHGESDGSKPLIVNQEMKALLVEQNDELKASTAPKAVKSPKVSSPKINPTETNSPKIIVPAEVTELPVESTQPETSIAPKKTAKPPSNSKSPKASFMVNVNTANSAELMELSGIGESKAKAIIAYREAHPFQMLDELMNVKGIGPKIFAKIKMHLEL</sequence>
<protein>
    <recommendedName>
        <fullName evidence="3">Helix-hairpin-helix DNA-binding motif class 1 domain-containing protein</fullName>
    </recommendedName>
</protein>
<dbReference type="InterPro" id="IPR010994">
    <property type="entry name" value="RuvA_2-like"/>
</dbReference>
<evidence type="ECO:0000259" key="3">
    <source>
        <dbReference type="SMART" id="SM00278"/>
    </source>
</evidence>
<dbReference type="RefSeq" id="WP_155700717.1">
    <property type="nucleotide sequence ID" value="NZ_CP034235.1"/>
</dbReference>
<feature type="compositionally biased region" description="Low complexity" evidence="1">
    <location>
        <begin position="63"/>
        <end position="76"/>
    </location>
</feature>
<proteinExistence type="predicted"/>
<evidence type="ECO:0000256" key="2">
    <source>
        <dbReference type="SAM" id="Phobius"/>
    </source>
</evidence>
<dbReference type="Gene3D" id="1.10.150.320">
    <property type="entry name" value="Photosystem II 12 kDa extrinsic protein"/>
    <property type="match status" value="1"/>
</dbReference>
<keyword evidence="5" id="KW-1185">Reference proteome</keyword>
<dbReference type="PANTHER" id="PTHR21180">
    <property type="entry name" value="ENDONUCLEASE/EXONUCLEASE/PHOSPHATASE FAMILY DOMAIN-CONTAINING PROTEIN 1"/>
    <property type="match status" value="1"/>
</dbReference>
<keyword evidence="2" id="KW-1133">Transmembrane helix</keyword>
<keyword evidence="2" id="KW-0812">Transmembrane</keyword>
<dbReference type="GO" id="GO:0003677">
    <property type="term" value="F:DNA binding"/>
    <property type="evidence" value="ECO:0007669"/>
    <property type="project" value="InterPro"/>
</dbReference>
<dbReference type="EMBL" id="CP034235">
    <property type="protein sequence ID" value="QGQ95681.1"/>
    <property type="molecule type" value="Genomic_DNA"/>
</dbReference>
<reference evidence="5" key="1">
    <citation type="submission" date="2018-11" db="EMBL/GenBank/DDBJ databases">
        <title>Complete genome sequence of Paenibacillus sp. ML311-T8.</title>
        <authorList>
            <person name="Nam Y.-D."/>
            <person name="Kang J."/>
            <person name="Chung W.-H."/>
            <person name="Park Y.S."/>
        </authorList>
    </citation>
    <scope>NUCLEOTIDE SEQUENCE [LARGE SCALE GENOMIC DNA]</scope>
    <source>
        <strain evidence="5">ML311-T8</strain>
    </source>
</reference>
<dbReference type="Proteomes" id="UP000426246">
    <property type="component" value="Chromosome"/>
</dbReference>
<feature type="compositionally biased region" description="Low complexity" evidence="1">
    <location>
        <begin position="108"/>
        <end position="124"/>
    </location>
</feature>
<dbReference type="Pfam" id="PF12836">
    <property type="entry name" value="HHH_3"/>
    <property type="match status" value="1"/>
</dbReference>
<dbReference type="SUPFAM" id="SSF47781">
    <property type="entry name" value="RuvA domain 2-like"/>
    <property type="match status" value="1"/>
</dbReference>
<evidence type="ECO:0000313" key="5">
    <source>
        <dbReference type="Proteomes" id="UP000426246"/>
    </source>
</evidence>
<dbReference type="AlphaFoldDB" id="A0A6B8RGU4"/>
<feature type="region of interest" description="Disordered" evidence="1">
    <location>
        <begin position="62"/>
        <end position="124"/>
    </location>
</feature>
<keyword evidence="2" id="KW-0472">Membrane</keyword>
<dbReference type="InterPro" id="IPR003583">
    <property type="entry name" value="Hlx-hairpin-Hlx_DNA-bd_motif"/>
</dbReference>
<organism evidence="4 5">
    <name type="scientific">Paenibacillus psychroresistens</name>
    <dbReference type="NCBI Taxonomy" id="1778678"/>
    <lineage>
        <taxon>Bacteria</taxon>
        <taxon>Bacillati</taxon>
        <taxon>Bacillota</taxon>
        <taxon>Bacilli</taxon>
        <taxon>Bacillales</taxon>
        <taxon>Paenibacillaceae</taxon>
        <taxon>Paenibacillus</taxon>
    </lineage>
</organism>
<feature type="domain" description="Helix-hairpin-helix DNA-binding motif class 1" evidence="3">
    <location>
        <begin position="136"/>
        <end position="155"/>
    </location>
</feature>
<accession>A0A6B8RGU4</accession>
<dbReference type="PANTHER" id="PTHR21180:SF32">
    <property type="entry name" value="ENDONUCLEASE_EXONUCLEASE_PHOSPHATASE FAMILY DOMAIN-CONTAINING PROTEIN 1"/>
    <property type="match status" value="1"/>
</dbReference>
<dbReference type="SMART" id="SM00278">
    <property type="entry name" value="HhH1"/>
    <property type="match status" value="2"/>
</dbReference>
<name>A0A6B8RGU4_9BACL</name>
<dbReference type="InterPro" id="IPR004509">
    <property type="entry name" value="Competence_ComEA_HhH"/>
</dbReference>
<evidence type="ECO:0000313" key="4">
    <source>
        <dbReference type="EMBL" id="QGQ95681.1"/>
    </source>
</evidence>
<gene>
    <name evidence="4" type="ORF">EHS13_12715</name>
</gene>
<dbReference type="NCBIfam" id="TIGR00426">
    <property type="entry name" value="competence protein ComEA helix-hairpin-helix repeat region"/>
    <property type="match status" value="1"/>
</dbReference>
<dbReference type="InterPro" id="IPR051675">
    <property type="entry name" value="Endo/Exo/Phosphatase_dom_1"/>
</dbReference>